<dbReference type="Gene3D" id="3.30.559.30">
    <property type="entry name" value="Nonribosomal peptide synthetase, condensation domain"/>
    <property type="match status" value="4"/>
</dbReference>
<dbReference type="PROSITE" id="PS50075">
    <property type="entry name" value="CARRIER"/>
    <property type="match status" value="4"/>
</dbReference>
<dbReference type="Pfam" id="PF13193">
    <property type="entry name" value="AMP-binding_C"/>
    <property type="match status" value="4"/>
</dbReference>
<dbReference type="Gene3D" id="3.40.50.980">
    <property type="match status" value="2"/>
</dbReference>
<dbReference type="Pfam" id="PF00975">
    <property type="entry name" value="Thioesterase"/>
    <property type="match status" value="1"/>
</dbReference>
<dbReference type="FunFam" id="3.40.50.980:FF:000001">
    <property type="entry name" value="Non-ribosomal peptide synthetase"/>
    <property type="match status" value="2"/>
</dbReference>
<dbReference type="CDD" id="cd19531">
    <property type="entry name" value="LCL_NRPS-like"/>
    <property type="match status" value="1"/>
</dbReference>
<feature type="domain" description="Carrier" evidence="5">
    <location>
        <begin position="1632"/>
        <end position="1707"/>
    </location>
</feature>
<dbReference type="GO" id="GO:0044550">
    <property type="term" value="P:secondary metabolite biosynthetic process"/>
    <property type="evidence" value="ECO:0007669"/>
    <property type="project" value="UniProtKB-ARBA"/>
</dbReference>
<dbReference type="PROSITE" id="PS00012">
    <property type="entry name" value="PHOSPHOPANTETHEINE"/>
    <property type="match status" value="3"/>
</dbReference>
<dbReference type="SUPFAM" id="SSF53474">
    <property type="entry name" value="alpha/beta-Hydrolases"/>
    <property type="match status" value="1"/>
</dbReference>
<dbReference type="SUPFAM" id="SSF47336">
    <property type="entry name" value="ACP-like"/>
    <property type="match status" value="4"/>
</dbReference>
<evidence type="ECO:0000256" key="1">
    <source>
        <dbReference type="ARBA" id="ARBA00001957"/>
    </source>
</evidence>
<sequence length="4569" mass="492699">MQDYRFDTDFLPARVARLAVQTPATTALVDTDGTLDWATLWAWSGRLAAALADAGTQSGERVALALPRSAALVASILAVWRVRACYVPLDPALPTARLRWQAEDCGARTVIASDASVAGWLPDGVRTLDPAATRESQSDATHTFAADAADERAFAWPAYVIYTSGSSGRPKGVVLSHRALSAYLQGVSERLPEGIRSAAYLSTPAADLGHTALFGALWHGWTLHLIDAQVAADPDAFATYMQTQAIDLLKIVPSHLDALMQAQSPEAVLPGRCLLVGGEAAPTRLAERIAQLRPECRLINHYGPTETAVGVLTRSGAESRSATLPLGTPLAHVRARVVDADGNSVPKGATGELCIGGASVADGYLNRPSLTAERFVPDAEGNGTRVYRTGDRSRRLPSGEYAFLGRIDDQVKIRGYRVEPEEIAARLRQADGVRDAIVIARADSEDAPLRLVGYVTSSVPLDGDTLRATLAADLPDYMVPSSIMVLAALPLTANGKIDRAALPAEGTVTSAATNDVAASTHVEPRNDAERTLADVWKQVLKRDDIGVTDNFFEIGGDSILSLQIIAKARRAGLKLTPKQMFEHPTIEAAARIAQPMTAAPAVAAPSAPQARPDDAWFAQAGVTRDTVEAVYPATPMQQGLLFHGMLDSVPGLYIGQLRLTLDALRIDDMQSAWQTVVARHPVLRTRFFWPAGGEPLQVVERNATIAFDVHDTIALAADEYDTRFAATRDAIAARGFDPVHAPLMRVDVFTRADGACDLLWTHHHALTDGWSTAQVIADVARAYGAIVAGETPDQTPGAPYANYVQWLRSQPDTGAFWRARLAALDDPARLVDALGPDFHAAVSKAGAAGYKDSDHAPGLLTHELGATRHAALLHAARRARVTLNTLVQGAWALVLSRFASRPQVVFGTTVSGRPADLSDAQEIVGLFINSLPLWVDVAPDAPLATWLAALQDRNAELREVEHTPLANLRQWTGLSGDALFDSLVVFENYPLDEAVNAANAALGVRAVEALDRTHLPLTLVVAPRDAAAGANGLTMQWRWDATRIEADGIARLARHVDAALDRIAAALTSSHEAHDAHATPIRLRDIALDVEASTDAPPAQFAFEPALARIAAQVGAQPDAVALVFPQPDGAVSTLTYSELHAWSARIARACAAVVTKTRRDGERRIGIAMGRTPALVAAILGVLRADAAYVPLDPAYPDDRLRDIALDAGLDAIVTTDAERARFAALVPGIDLIDAVSADRNGEHAHVAIDRVPHPEQLAYVIYTSGSTGRPKGVGITHANLTRLFTAGDRFYTFGPSDVWPLFHSYAFDVSVWELFGSLTHGGRLVVVPHDIARDAPALQRLLREQRVTVLNQTPSAFMPLCEIDAEIARRDPLATMETLRYVVFAGEKLDPPALANWFVAREENGIPVPALINMYGITETTVHVTFRSLGRGDIVRAEAPSVIGGPLSDLTLTVLDPFGEPVPVGAAGELHVGGAGLARGYLGRPGLTAARFVPDPAGAPGARVYRSGDVARRLASGDIDYLGRNDSQMKVRGFRIEAGEVEAVLRTHADVRNVVVLVRDQRLVTWIVPAAGSALTADALRAFAARTLPAHMVPSAYVLLDSLPVTQNGKLDRRALPAPEDGAAGAPYVAPRDATEAALASIWQQVLGVERVGAHDDFFLLGGHSLLAVRVISAIRATFGHAPTLRAVFEQPVLADLAASVRDAQRTGEASAIVAPAADATKDVVNLPLSAAQTRLWFLWKLDPHSAAYNVNGALQFDGALDVAALQGALDELVARHPALRMRFGETQGVPYQTIGAGSRCALLVADLCDEQDVATALDTQLAELARKPFDLTVDAPIRATLLRTAADRHVLHLVLHHIVSDDWSVGILFADFAAAYRRRLSGAVQPHAANTAADAAYRDVLRAQAARLADGRDAAQLAYWRDALAAESGSDDVLALPYDRTRSGARRYVRGARTHVRVPANTANALRTQSRERRTTLFITLLAAFNGLLYRYSGQRDIRVGVPLAGRDAPGAADVVGFFVNTVVIRTAPDGEMRAERLVDDVRERLLAAHANQDVPFASVVNAVQPERNLAQTPLFQVLVNHQQHHDFGTLFGDALRVTPREVESGEAQFDLMLNIAETADDGALDLTLTYAQDVFDATTIDRLANNFVGLLTQWSATPHTPLASFKLAEQADSQAVVHDRKDPLDIVSRFIEQAAQHGDAVALSDGATQITYAQLDAWSRAIAAELLLQGVHAETRVGVAMQRSAGLVAALLGILRAGAAYVPLDPSYPAERLAHIVSDAQLGPIVADAASLEQHAALFAAHATLDADALRDRKLTASAGADFRAPHPEQLVYVIYTSGSTGLPKGVGITHRNVARLFDATAARFAFDAHDVWTLFHSYAFDFSVWEIFGALVHGGRLVIVPHWTAREPAAFHRLIRDERVTVLNQTPSAFTQLIHEDENNTLDSLRAVIFGGERLDPAALARWADGARARGVLPALVNMYGITETTVHVTHRDIDATALHDARSVIGAALDDLTLHVLDADLNRVPLGASGEMHVGGAGLARGYLGRAALTAERFVPDPFGAPGARLYRSGDLARRLADGDLEYLGRNDHQVKIRGFRIELGEIQAALLAHPDVREAAVLALDTAGGDRRLVAYVVPTNPDLDAQGNAEDWQTWLSARLPAHMVPSAFVALARFPLTPNGKLDRRALPAPETVATTSAAVAPSTPAEETLLAVWRNVLRRDDIGVTDNFFVIGGDSILSLQIVAKAREAGLHLTPRQVFEEPTVERLAKAAQMSTQVATAALPDDERSANSELWRALGLTPEHIEDVYPATPLQTGLLYHALAEPEQRAYLNQLRLTLSGPLDRAAMQAAWQAALERHAVLRTRFEWRHGSTRSSAGSQIVHRRLVLPFAVHDWSAATDYDARLTEWRERDLAAGIELDVAPLMRTALFIRDAQTVDLVWTHHHLLLDGWSVAQLLGEILRDYRSRTDGATPAPATFVAPAPYRRYVDWLQQSADDAATEAWWRKRAAQIEEPATLTSSLGAPAVIEPGAHAVRRALDTSLGERLTDVARRHEVTLNTLMQGAWAVVLARYGHRRGIAYGTTLAGRPAHLPGVEQMLGLFVNTLPVWIDVDPNAQVGDWLRTLQRDLTDLRQYEHTPLSRVQQWTGRSGDALFDSLVVFENYPVDPAARGADDALRVSATESVDPTHYPLALSIIPRERISLEWAWDGERIDRSTIERLSLHYVEVLEQLAAGEGVRVGALTLGSVGEGQAAQQYAFASLGEQLGAQAARSPDAIAVRCEDASLSYAQLDAWSGAIAARLVARGVRAETRVGLCVTRGPAMLAALLGVIRSGGAFVPLDPEYPAARLAQMIEDAAIVQVLADDASAQRVADVLAGCEVVPVAFDGVAVVSPAVTLHPDQLAYVLYTSGSTGKPKGVAVSHGSLWTHLQDFLQTYRITSADTVLHSSTINFDVALHETLPALLMGATVEMRGVQPWDLQSLSERLVQRQVTFARIPTALWQQWQRSAPARESLALRQVTVGGEALPGDALGRWQSGPLGGIRLDNLYGPTETTVAALYRETLTEDVQQVTVPIGKPYPGRTARVIDAFGDAAPAGGLGELCIGGPTVARGYLGRAAQTAERFVPDPYGEPGSRQYRSGDLCRMRADGTVEFLGRLDQQVKLRGQRIELGEIEAVMRQCAGVREAAVIVTGAGERQRLAGYIAGDVNTDVVQRELEQKLPAYMVPSTLTVLEKLPAMPNGKLDRAALPAPQAREREQVVPRNATETSLLSIWSAVLGRDDLGVTDNFFEVGGDSIQSLQIIARAREAGLKLTPRQVFEHPTVERLALRAEAVEAGAQDEAEITTELPLTPIQQWFFERYPQGESHWNQSVLLKVEGRLDPQALEQAVNALGARHDALRLRFGTTQEGWRQRVIPAAAAEEHTLIHRETLNSLEELDAAGQRVQSSLSLTEGPLWRVGYFEAPQNETRLLVAIHHLAVDGVSWRVLLEELQTAYAQAERRETVALPAPSTSWSAWVRRVHDYAGQADRVAELAWWQATLDTPSLRSGPVFAPLTPTATPQKTLSWKLSPERTSTLLREAPRAYRMRVDEVLLAVLASVVGSETGRSELLVELEGHGREDVIDGVDLSRTVGWFTTQYPVALPCHGEPGEALHRVRERLASVPRRGLNWGLLFNGADAASHAALAALPVPEISFNYLGRFDQTFQSASRFDFAGESSGEAVAASTLPPDRALDVNGWIAGDSLELTWGYAPQHVSDALAAKLVAAFDAALAAALDHLCAAAANADEPATRPAIPLSIDPRSVNDGVMTSWIERASLEASFAPPAPEALAQWLRSTASSRTALQPVVPLNALGAPHTLFCPHPGHGMIGEYRTLAHALNGRATLHAIQAPGLRDEPWHGNTFEALAAHYVASVEAVQPVGPVALLGWSFGGRLAIAMAALLAQRGREVSFVGIVDTATHWERDAESDTSPDDDPATTDARAALDATSSLLGAAFAADALHTQLLEQHVLPHVATDLHVWRALRNTADPRRRMDWAQQTTGRTVDHPVDATHTSIVHHPALLDALVARFS</sequence>
<dbReference type="FunFam" id="3.40.50.980:FF:000002">
    <property type="entry name" value="Enterobactin synthetase component F"/>
    <property type="match status" value="1"/>
</dbReference>
<dbReference type="FunFam" id="1.10.1200.10:FF:000005">
    <property type="entry name" value="Nonribosomal peptide synthetase 1"/>
    <property type="match status" value="3"/>
</dbReference>
<gene>
    <name evidence="6" type="ORF">SAMN05192543_102664</name>
</gene>
<dbReference type="InterPro" id="IPR042099">
    <property type="entry name" value="ANL_N_sf"/>
</dbReference>
<dbReference type="InterPro" id="IPR045851">
    <property type="entry name" value="AMP-bd_C_sf"/>
</dbReference>
<dbReference type="Gene3D" id="3.40.50.1820">
    <property type="entry name" value="alpha/beta hydrolase"/>
    <property type="match status" value="1"/>
</dbReference>
<keyword evidence="3" id="KW-0596">Phosphopantetheine</keyword>
<dbReference type="GO" id="GO:0003824">
    <property type="term" value="F:catalytic activity"/>
    <property type="evidence" value="ECO:0007669"/>
    <property type="project" value="InterPro"/>
</dbReference>
<evidence type="ECO:0000256" key="2">
    <source>
        <dbReference type="ARBA" id="ARBA00006432"/>
    </source>
</evidence>
<evidence type="ECO:0000259" key="5">
    <source>
        <dbReference type="PROSITE" id="PS50075"/>
    </source>
</evidence>
<dbReference type="InterPro" id="IPR009081">
    <property type="entry name" value="PP-bd_ACP"/>
</dbReference>
<comment type="cofactor">
    <cofactor evidence="1">
        <name>pantetheine 4'-phosphate</name>
        <dbReference type="ChEBI" id="CHEBI:47942"/>
    </cofactor>
</comment>
<dbReference type="Gene3D" id="3.30.559.10">
    <property type="entry name" value="Chloramphenicol acetyltransferase-like domain"/>
    <property type="match status" value="4"/>
</dbReference>
<keyword evidence="4" id="KW-0597">Phosphoprotein</keyword>
<dbReference type="InterPro" id="IPR001031">
    <property type="entry name" value="Thioesterase"/>
</dbReference>
<dbReference type="RefSeq" id="WP_091010435.1">
    <property type="nucleotide sequence ID" value="NZ_FOQU01000002.1"/>
</dbReference>
<dbReference type="Pfam" id="PF00501">
    <property type="entry name" value="AMP-binding"/>
    <property type="match status" value="4"/>
</dbReference>
<dbReference type="CDD" id="cd19543">
    <property type="entry name" value="DCL_NRPS"/>
    <property type="match status" value="1"/>
</dbReference>
<dbReference type="FunFam" id="2.30.38.10:FF:000001">
    <property type="entry name" value="Non-ribosomal peptide synthetase PvdI"/>
    <property type="match status" value="1"/>
</dbReference>
<dbReference type="SMART" id="SM00824">
    <property type="entry name" value="PKS_TE"/>
    <property type="match status" value="1"/>
</dbReference>
<dbReference type="InterPro" id="IPR020802">
    <property type="entry name" value="TesA-like"/>
</dbReference>
<evidence type="ECO:0000256" key="3">
    <source>
        <dbReference type="ARBA" id="ARBA00022450"/>
    </source>
</evidence>
<dbReference type="Gene3D" id="3.30.300.30">
    <property type="match status" value="4"/>
</dbReference>
<feature type="domain" description="Carrier" evidence="5">
    <location>
        <begin position="2706"/>
        <end position="2780"/>
    </location>
</feature>
<dbReference type="Pfam" id="PF00550">
    <property type="entry name" value="PP-binding"/>
    <property type="match status" value="4"/>
</dbReference>
<comment type="similarity">
    <text evidence="2">Belongs to the ATP-dependent AMP-binding enzyme family.</text>
</comment>
<dbReference type="InterPro" id="IPR000873">
    <property type="entry name" value="AMP-dep_synth/lig_dom"/>
</dbReference>
<dbReference type="CDD" id="cd19534">
    <property type="entry name" value="E_NRPS"/>
    <property type="match status" value="1"/>
</dbReference>
<dbReference type="Proteomes" id="UP000199548">
    <property type="component" value="Unassembled WGS sequence"/>
</dbReference>
<dbReference type="SUPFAM" id="SSF52777">
    <property type="entry name" value="CoA-dependent acyltransferases"/>
    <property type="match status" value="8"/>
</dbReference>
<dbReference type="GO" id="GO:0043041">
    <property type="term" value="P:amino acid activation for nonribosomal peptide biosynthetic process"/>
    <property type="evidence" value="ECO:0007669"/>
    <property type="project" value="TreeGrafter"/>
</dbReference>
<dbReference type="InterPro" id="IPR020845">
    <property type="entry name" value="AMP-binding_CS"/>
</dbReference>
<feature type="domain" description="Carrier" evidence="5">
    <location>
        <begin position="523"/>
        <end position="597"/>
    </location>
</feature>
<name>A0A1I3GSF3_9BURK</name>
<evidence type="ECO:0000313" key="6">
    <source>
        <dbReference type="EMBL" id="SFI26316.1"/>
    </source>
</evidence>
<feature type="domain" description="Carrier" evidence="5">
    <location>
        <begin position="3762"/>
        <end position="3836"/>
    </location>
</feature>
<dbReference type="SUPFAM" id="SSF56801">
    <property type="entry name" value="Acetyl-CoA synthetase-like"/>
    <property type="match status" value="4"/>
</dbReference>
<protein>
    <submittedName>
        <fullName evidence="6">Non-ribosomal peptide synthase domain TIGR01720/amino acid adenylation domain-containing protein</fullName>
    </submittedName>
</protein>
<dbReference type="CDD" id="cd17643">
    <property type="entry name" value="A_NRPS_Cytc1-like"/>
    <property type="match status" value="2"/>
</dbReference>
<dbReference type="PANTHER" id="PTHR45527:SF14">
    <property type="entry name" value="PLIPASTATIN SYNTHASE SUBUNIT B"/>
    <property type="match status" value="1"/>
</dbReference>
<dbReference type="InterPro" id="IPR006162">
    <property type="entry name" value="Ppantetheine_attach_site"/>
</dbReference>
<reference evidence="6 7" key="1">
    <citation type="submission" date="2016-10" db="EMBL/GenBank/DDBJ databases">
        <authorList>
            <person name="de Groot N.N."/>
        </authorList>
    </citation>
    <scope>NUCLEOTIDE SEQUENCE [LARGE SCALE GENOMIC DNA]</scope>
    <source>
        <strain evidence="6 7">LMG 23650</strain>
    </source>
</reference>
<evidence type="ECO:0000313" key="7">
    <source>
        <dbReference type="Proteomes" id="UP000199548"/>
    </source>
</evidence>
<dbReference type="InterPro" id="IPR001242">
    <property type="entry name" value="Condensation_dom"/>
</dbReference>
<dbReference type="Pfam" id="PF00668">
    <property type="entry name" value="Condensation"/>
    <property type="match status" value="4"/>
</dbReference>
<accession>A0A1I3GSF3</accession>
<dbReference type="GO" id="GO:0031177">
    <property type="term" value="F:phosphopantetheine binding"/>
    <property type="evidence" value="ECO:0007669"/>
    <property type="project" value="InterPro"/>
</dbReference>
<dbReference type="FunFam" id="3.30.300.30:FF:000010">
    <property type="entry name" value="Enterobactin synthetase component F"/>
    <property type="match status" value="3"/>
</dbReference>
<dbReference type="PANTHER" id="PTHR45527">
    <property type="entry name" value="NONRIBOSOMAL PEPTIDE SYNTHETASE"/>
    <property type="match status" value="1"/>
</dbReference>
<keyword evidence="7" id="KW-1185">Reference proteome</keyword>
<dbReference type="InterPro" id="IPR010071">
    <property type="entry name" value="AA_adenyl_dom"/>
</dbReference>
<dbReference type="NCBIfam" id="TIGR01733">
    <property type="entry name" value="AA-adenyl-dom"/>
    <property type="match status" value="4"/>
</dbReference>
<evidence type="ECO:0000256" key="4">
    <source>
        <dbReference type="ARBA" id="ARBA00022553"/>
    </source>
</evidence>
<organism evidence="6 7">
    <name type="scientific">Paraburkholderia megapolitana</name>
    <dbReference type="NCBI Taxonomy" id="420953"/>
    <lineage>
        <taxon>Bacteria</taxon>
        <taxon>Pseudomonadati</taxon>
        <taxon>Pseudomonadota</taxon>
        <taxon>Betaproteobacteria</taxon>
        <taxon>Burkholderiales</taxon>
        <taxon>Burkholderiaceae</taxon>
        <taxon>Paraburkholderia</taxon>
    </lineage>
</organism>
<dbReference type="GO" id="GO:0005829">
    <property type="term" value="C:cytosol"/>
    <property type="evidence" value="ECO:0007669"/>
    <property type="project" value="TreeGrafter"/>
</dbReference>
<dbReference type="EMBL" id="FOQU01000002">
    <property type="protein sequence ID" value="SFI26316.1"/>
    <property type="molecule type" value="Genomic_DNA"/>
</dbReference>
<dbReference type="CDD" id="cd05930">
    <property type="entry name" value="A_NRPS"/>
    <property type="match status" value="2"/>
</dbReference>
<dbReference type="STRING" id="420953.SAMN05192543_102664"/>
<dbReference type="NCBIfam" id="NF003417">
    <property type="entry name" value="PRK04813.1"/>
    <property type="match status" value="4"/>
</dbReference>
<dbReference type="InterPro" id="IPR036736">
    <property type="entry name" value="ACP-like_sf"/>
</dbReference>
<dbReference type="InterPro" id="IPR023213">
    <property type="entry name" value="CAT-like_dom_sf"/>
</dbReference>
<dbReference type="GO" id="GO:0072330">
    <property type="term" value="P:monocarboxylic acid biosynthetic process"/>
    <property type="evidence" value="ECO:0007669"/>
    <property type="project" value="UniProtKB-ARBA"/>
</dbReference>
<dbReference type="FunFam" id="3.40.50.12780:FF:000012">
    <property type="entry name" value="Non-ribosomal peptide synthetase"/>
    <property type="match status" value="1"/>
</dbReference>
<dbReference type="FunFam" id="1.10.1200.10:FF:000016">
    <property type="entry name" value="Non-ribosomal peptide synthase"/>
    <property type="match status" value="1"/>
</dbReference>
<dbReference type="Gene3D" id="3.40.50.12780">
    <property type="entry name" value="N-terminal domain of ligase-like"/>
    <property type="match status" value="3"/>
</dbReference>
<dbReference type="InterPro" id="IPR025110">
    <property type="entry name" value="AMP-bd_C"/>
</dbReference>
<dbReference type="InterPro" id="IPR020806">
    <property type="entry name" value="PKS_PP-bd"/>
</dbReference>
<dbReference type="InterPro" id="IPR029058">
    <property type="entry name" value="AB_hydrolase_fold"/>
</dbReference>
<dbReference type="SMART" id="SM00823">
    <property type="entry name" value="PKS_PP"/>
    <property type="match status" value="4"/>
</dbReference>
<proteinExistence type="inferred from homology"/>
<dbReference type="Gene3D" id="2.30.38.10">
    <property type="entry name" value="Luciferase, Domain 3"/>
    <property type="match status" value="1"/>
</dbReference>
<dbReference type="PROSITE" id="PS00455">
    <property type="entry name" value="AMP_BINDING"/>
    <property type="match status" value="4"/>
</dbReference>
<dbReference type="Gene3D" id="1.10.1200.10">
    <property type="entry name" value="ACP-like"/>
    <property type="match status" value="4"/>
</dbReference>